<evidence type="ECO:0000259" key="3">
    <source>
        <dbReference type="Pfam" id="PF20996"/>
    </source>
</evidence>
<gene>
    <name evidence="4" type="primary">Fnd11</name>
    <name evidence="4" type="ORF">ALELAT_R14619</name>
</gene>
<dbReference type="EMBL" id="VXAV01009581">
    <property type="protein sequence ID" value="NXL93115.1"/>
    <property type="molecule type" value="Genomic_DNA"/>
</dbReference>
<dbReference type="Pfam" id="PF17744">
    <property type="entry name" value="DUF5581"/>
    <property type="match status" value="1"/>
</dbReference>
<keyword evidence="5" id="KW-1185">Reference proteome</keyword>
<accession>A0A7L0WNH6</accession>
<feature type="domain" description="DUF5581" evidence="2">
    <location>
        <begin position="172"/>
        <end position="276"/>
    </location>
</feature>
<dbReference type="InterPro" id="IPR036116">
    <property type="entry name" value="FN3_sf"/>
</dbReference>
<name>A0A7L0WNH6_ALELA</name>
<dbReference type="InterPro" id="IPR039581">
    <property type="entry name" value="FNDC11"/>
</dbReference>
<dbReference type="SUPFAM" id="SSF49265">
    <property type="entry name" value="Fibronectin type III"/>
    <property type="match status" value="1"/>
</dbReference>
<comment type="caution">
    <text evidence="4">The sequence shown here is derived from an EMBL/GenBank/DDBJ whole genome shotgun (WGS) entry which is preliminary data.</text>
</comment>
<dbReference type="InterPro" id="IPR013783">
    <property type="entry name" value="Ig-like_fold"/>
</dbReference>
<evidence type="ECO:0000313" key="4">
    <source>
        <dbReference type="EMBL" id="NXL93115.1"/>
    </source>
</evidence>
<feature type="domain" description="DUF5581" evidence="3">
    <location>
        <begin position="1"/>
        <end position="166"/>
    </location>
</feature>
<dbReference type="Pfam" id="PF20996">
    <property type="entry name" value="DUF5581_N"/>
    <property type="match status" value="1"/>
</dbReference>
<evidence type="ECO:0000259" key="2">
    <source>
        <dbReference type="Pfam" id="PF17744"/>
    </source>
</evidence>
<feature type="non-terminal residue" evidence="4">
    <location>
        <position position="276"/>
    </location>
</feature>
<feature type="non-terminal residue" evidence="4">
    <location>
        <position position="1"/>
    </location>
</feature>
<dbReference type="PANTHER" id="PTHR14537">
    <property type="entry name" value="FIBRONECTIN TYPE III DOMAIN-CONTAINING PROTEIN 11"/>
    <property type="match status" value="1"/>
</dbReference>
<evidence type="ECO:0000256" key="1">
    <source>
        <dbReference type="SAM" id="Coils"/>
    </source>
</evidence>
<proteinExistence type="predicted"/>
<dbReference type="Proteomes" id="UP000562322">
    <property type="component" value="Unassembled WGS sequence"/>
</dbReference>
<dbReference type="OrthoDB" id="8699528at2759"/>
<protein>
    <submittedName>
        <fullName evidence="4">FND11 protein</fullName>
    </submittedName>
</protein>
<sequence>WQTYLERRASTLHFLQCKLSLQLLEEYQKRLELLRKCYYYLEVLPTHVVQRDQNHLSTPTSIFQIMDPWKFQRVKRQGRTQVEIQLQLLTELLEQLQRGRQELACYMETCDVATFLSKWDLIMQRQSDLSGMMTSFVSLQEKRQLHTRDHLVPCTVVRGAKAPNISLFLSRKMPVMFDRTESVAHENWANLRWFTEDQESHPERYELHFRLLKNGTQQALGHCGLVAVTSNTCAVCGLLPDRSYEFMIRRVETYTLVYEPWHDTIILKTKADAAEG</sequence>
<feature type="coiled-coil region" evidence="1">
    <location>
        <begin position="79"/>
        <end position="109"/>
    </location>
</feature>
<keyword evidence="1" id="KW-0175">Coiled coil</keyword>
<evidence type="ECO:0000313" key="5">
    <source>
        <dbReference type="Proteomes" id="UP000562322"/>
    </source>
</evidence>
<organism evidence="4 5">
    <name type="scientific">Alectura lathami</name>
    <name type="common">Australian brush turkey</name>
    <dbReference type="NCBI Taxonomy" id="81907"/>
    <lineage>
        <taxon>Eukaryota</taxon>
        <taxon>Metazoa</taxon>
        <taxon>Chordata</taxon>
        <taxon>Craniata</taxon>
        <taxon>Vertebrata</taxon>
        <taxon>Euteleostomi</taxon>
        <taxon>Archelosauria</taxon>
        <taxon>Archosauria</taxon>
        <taxon>Dinosauria</taxon>
        <taxon>Saurischia</taxon>
        <taxon>Theropoda</taxon>
        <taxon>Coelurosauria</taxon>
        <taxon>Aves</taxon>
        <taxon>Neognathae</taxon>
        <taxon>Galloanserae</taxon>
        <taxon>Galliformes</taxon>
        <taxon>Megapodiidae</taxon>
        <taxon>Alectura</taxon>
    </lineage>
</organism>
<dbReference type="Gene3D" id="2.60.40.10">
    <property type="entry name" value="Immunoglobulins"/>
    <property type="match status" value="1"/>
</dbReference>
<dbReference type="AlphaFoldDB" id="A0A7L0WNH6"/>
<dbReference type="InterPro" id="IPR048317">
    <property type="entry name" value="DUF5581_C"/>
</dbReference>
<dbReference type="InterPro" id="IPR049231">
    <property type="entry name" value="DUF5581_N"/>
</dbReference>
<reference evidence="4 5" key="1">
    <citation type="submission" date="2019-09" db="EMBL/GenBank/DDBJ databases">
        <title>Bird 10,000 Genomes (B10K) Project - Family phase.</title>
        <authorList>
            <person name="Zhang G."/>
        </authorList>
    </citation>
    <scope>NUCLEOTIDE SEQUENCE [LARGE SCALE GENOMIC DNA]</scope>
    <source>
        <strain evidence="4">B10K-DU-001-39</strain>
        <tissue evidence="4">Muscle</tissue>
    </source>
</reference>